<keyword evidence="11" id="KW-0443">Lipid metabolism</keyword>
<dbReference type="Proteomes" id="UP001634393">
    <property type="component" value="Unassembled WGS sequence"/>
</dbReference>
<keyword evidence="8 18" id="KW-0808">Transferase</keyword>
<dbReference type="Pfam" id="PF00109">
    <property type="entry name" value="ketoacyl-synt"/>
    <property type="match status" value="1"/>
</dbReference>
<dbReference type="CDD" id="cd00834">
    <property type="entry name" value="KAS_I_II"/>
    <property type="match status" value="1"/>
</dbReference>
<dbReference type="InterPro" id="IPR016039">
    <property type="entry name" value="Thiolase-like"/>
</dbReference>
<evidence type="ECO:0000256" key="14">
    <source>
        <dbReference type="ARBA" id="ARBA00042143"/>
    </source>
</evidence>
<keyword evidence="21" id="KW-1185">Reference proteome</keyword>
<sequence>MSSAIFTPVSTPKFLKPNQNPLLQIVSSPFPKQKVSCAGTTTRALLSTTKETVLRDFHQKRALKIISGLQNFDRDNVASVVTAADKGGATHVDIACDPELVKLATSLTALPVCVSSVDPAAFPAAIEAGALMVEIGNYDSFYEKGLTFSPEQILSLTKETRRILPSVALSVTVPHTLSLPDQIKLAEQLEQEGVDIIQTEGGKCSNPSKAGILGLIEKASPTLAAAYSISRAVRIPVMCSSGLSSVTAPMAITAGASGVGVGSAVNKLNDLVAMIAEVRSLAESLNLSAAKGGNTLQSCLIFSCLIIMKRESKPSTDHRPQHRHIILIEPYSYHASPPLRRSPPLRNNTKRLPFSISATVAAPKRESDPKKRVVITGMGIVSVFGNDVDAYYEKLLAGESGITPIDRFDASKFPTRFAGQIRGFESEGYVDGKNDRRSDDCLRYSVVAAKKALEDAGLGGDSLDKINKHRAGVLVGSAMGGVTIFSDGVQALFDRGYRKISPFFVPYVMTSMASAFLAIDLGLMGPTYSISTACATSNYCFYAAANHILRGQADMMIAGGTEAAILPIGLGGFVACRALSQRNDDPKTASRPWDQDRDGFVMGEGAGVLVMESLEHAMKRDAPIIAEYLGGAVNCDAYHMTDPRADGLGVCSCIQSALQDAGVSPEEVNYINAHATSTVIGDLAEVNAIKKVFKNTSEIKINATKSMIGHCLGAAGGLEAIATVKAITTGWLHPTINQFNLEPSVEFDTVANKKKQHEINVGISNSFGFGGHNSVVAFSAFEP</sequence>
<accession>A0ABD3T9K8</accession>
<keyword evidence="13" id="KW-0012">Acyltransferase</keyword>
<dbReference type="GO" id="GO:0006633">
    <property type="term" value="P:fatty acid biosynthetic process"/>
    <property type="evidence" value="ECO:0007669"/>
    <property type="project" value="UniProtKB-KW"/>
</dbReference>
<dbReference type="EC" id="2.3.1.41" evidence="4"/>
<comment type="subcellular location">
    <subcellularLocation>
        <location evidence="1">Plastid</location>
        <location evidence="1">Chloroplast</location>
    </subcellularLocation>
</comment>
<dbReference type="InterPro" id="IPR018201">
    <property type="entry name" value="Ketoacyl_synth_AS"/>
</dbReference>
<evidence type="ECO:0000256" key="9">
    <source>
        <dbReference type="ARBA" id="ARBA00022832"/>
    </source>
</evidence>
<evidence type="ECO:0000256" key="16">
    <source>
        <dbReference type="ARBA" id="ARBA00058711"/>
    </source>
</evidence>
<dbReference type="NCBIfam" id="TIGR03150">
    <property type="entry name" value="fabF"/>
    <property type="match status" value="1"/>
</dbReference>
<reference evidence="20 21" key="1">
    <citation type="submission" date="2024-12" db="EMBL/GenBank/DDBJ databases">
        <title>The unique morphological basis and parallel evolutionary history of personate flowers in Penstemon.</title>
        <authorList>
            <person name="Depatie T.H."/>
            <person name="Wessinger C.A."/>
        </authorList>
    </citation>
    <scope>NUCLEOTIDE SEQUENCE [LARGE SCALE GENOMIC DNA]</scope>
    <source>
        <strain evidence="20">WTNN_2</strain>
        <tissue evidence="20">Leaf</tissue>
    </source>
</reference>
<evidence type="ECO:0000256" key="2">
    <source>
        <dbReference type="ARBA" id="ARBA00008467"/>
    </source>
</evidence>
<comment type="subunit">
    <text evidence="3">Homodimer.</text>
</comment>
<dbReference type="InterPro" id="IPR000794">
    <property type="entry name" value="Beta-ketoacyl_synthase"/>
</dbReference>
<name>A0ABD3T9K8_9LAMI</name>
<dbReference type="Pfam" id="PF04481">
    <property type="entry name" value="DUF561"/>
    <property type="match status" value="1"/>
</dbReference>
<dbReference type="NCBIfam" id="NF004970">
    <property type="entry name" value="PRK06333.1"/>
    <property type="match status" value="1"/>
</dbReference>
<gene>
    <name evidence="20" type="ORF">ACJIZ3_008360</name>
</gene>
<evidence type="ECO:0000256" key="10">
    <source>
        <dbReference type="ARBA" id="ARBA00022946"/>
    </source>
</evidence>
<evidence type="ECO:0000256" key="4">
    <source>
        <dbReference type="ARBA" id="ARBA00013191"/>
    </source>
</evidence>
<evidence type="ECO:0000256" key="12">
    <source>
        <dbReference type="ARBA" id="ARBA00023160"/>
    </source>
</evidence>
<dbReference type="InterPro" id="IPR014031">
    <property type="entry name" value="Ketoacyl_synth_C"/>
</dbReference>
<dbReference type="PANTHER" id="PTHR11712">
    <property type="entry name" value="POLYKETIDE SYNTHASE-RELATED"/>
    <property type="match status" value="1"/>
</dbReference>
<keyword evidence="5" id="KW-0444">Lipid biosynthesis</keyword>
<evidence type="ECO:0000313" key="20">
    <source>
        <dbReference type="EMBL" id="KAL3833624.1"/>
    </source>
</evidence>
<keyword evidence="7" id="KW-0934">Plastid</keyword>
<dbReference type="PROSITE" id="PS00606">
    <property type="entry name" value="KS3_1"/>
    <property type="match status" value="1"/>
</dbReference>
<dbReference type="PROSITE" id="PS52004">
    <property type="entry name" value="KS3_2"/>
    <property type="match status" value="1"/>
</dbReference>
<dbReference type="GO" id="GO:0009507">
    <property type="term" value="C:chloroplast"/>
    <property type="evidence" value="ECO:0007669"/>
    <property type="project" value="UniProtKB-SubCell"/>
</dbReference>
<dbReference type="EMBL" id="JBJXBP010000004">
    <property type="protein sequence ID" value="KAL3833624.1"/>
    <property type="molecule type" value="Genomic_DNA"/>
</dbReference>
<dbReference type="Gene3D" id="3.40.47.10">
    <property type="match status" value="1"/>
</dbReference>
<evidence type="ECO:0000256" key="13">
    <source>
        <dbReference type="ARBA" id="ARBA00023315"/>
    </source>
</evidence>
<evidence type="ECO:0000259" key="19">
    <source>
        <dbReference type="PROSITE" id="PS52004"/>
    </source>
</evidence>
<evidence type="ECO:0000256" key="8">
    <source>
        <dbReference type="ARBA" id="ARBA00022679"/>
    </source>
</evidence>
<feature type="domain" description="Ketosynthase family 3 (KS3)" evidence="19">
    <location>
        <begin position="370"/>
        <end position="780"/>
    </location>
</feature>
<dbReference type="AlphaFoldDB" id="A0ABD3T9K8"/>
<protein>
    <recommendedName>
        <fullName evidence="17">3-oxoacyl-[acyl-carrier-protein] synthase I, chloroplastic</fullName>
        <ecNumber evidence="4">2.3.1.41</ecNumber>
    </recommendedName>
    <alternativeName>
        <fullName evidence="14">Beta-ketoacyl-ACP synthase I</fullName>
    </alternativeName>
</protein>
<evidence type="ECO:0000256" key="18">
    <source>
        <dbReference type="RuleBase" id="RU003694"/>
    </source>
</evidence>
<evidence type="ECO:0000256" key="3">
    <source>
        <dbReference type="ARBA" id="ARBA00011738"/>
    </source>
</evidence>
<dbReference type="SUPFAM" id="SSF53901">
    <property type="entry name" value="Thiolase-like"/>
    <property type="match status" value="2"/>
</dbReference>
<organism evidence="20 21">
    <name type="scientific">Penstemon smallii</name>
    <dbReference type="NCBI Taxonomy" id="265156"/>
    <lineage>
        <taxon>Eukaryota</taxon>
        <taxon>Viridiplantae</taxon>
        <taxon>Streptophyta</taxon>
        <taxon>Embryophyta</taxon>
        <taxon>Tracheophyta</taxon>
        <taxon>Spermatophyta</taxon>
        <taxon>Magnoliopsida</taxon>
        <taxon>eudicotyledons</taxon>
        <taxon>Gunneridae</taxon>
        <taxon>Pentapetalae</taxon>
        <taxon>asterids</taxon>
        <taxon>lamiids</taxon>
        <taxon>Lamiales</taxon>
        <taxon>Plantaginaceae</taxon>
        <taxon>Cheloneae</taxon>
        <taxon>Penstemon</taxon>
    </lineage>
</organism>
<evidence type="ECO:0000256" key="5">
    <source>
        <dbReference type="ARBA" id="ARBA00022516"/>
    </source>
</evidence>
<evidence type="ECO:0000313" key="21">
    <source>
        <dbReference type="Proteomes" id="UP001634393"/>
    </source>
</evidence>
<dbReference type="SMART" id="SM00825">
    <property type="entry name" value="PKS_KS"/>
    <property type="match status" value="1"/>
</dbReference>
<keyword evidence="12" id="KW-0275">Fatty acid biosynthesis</keyword>
<proteinExistence type="inferred from homology"/>
<evidence type="ECO:0000256" key="1">
    <source>
        <dbReference type="ARBA" id="ARBA00004229"/>
    </source>
</evidence>
<keyword evidence="9" id="KW-0276">Fatty acid metabolism</keyword>
<dbReference type="Pfam" id="PF02801">
    <property type="entry name" value="Ketoacyl-synt_C"/>
    <property type="match status" value="1"/>
</dbReference>
<dbReference type="InterPro" id="IPR020841">
    <property type="entry name" value="PKS_Beta-ketoAc_synthase_dom"/>
</dbReference>
<evidence type="ECO:0000256" key="17">
    <source>
        <dbReference type="ARBA" id="ARBA00074204"/>
    </source>
</evidence>
<evidence type="ECO:0000256" key="7">
    <source>
        <dbReference type="ARBA" id="ARBA00022640"/>
    </source>
</evidence>
<comment type="similarity">
    <text evidence="2 18">Belongs to the thiolase-like superfamily. Beta-ketoacyl-ACP synthases family.</text>
</comment>
<dbReference type="InterPro" id="IPR013785">
    <property type="entry name" value="Aldolase_TIM"/>
</dbReference>
<dbReference type="FunFam" id="3.40.47.10:FF:000027">
    <property type="entry name" value="3-oxoacyl-[acyl-carrier-protein] synthase 2"/>
    <property type="match status" value="1"/>
</dbReference>
<evidence type="ECO:0000256" key="15">
    <source>
        <dbReference type="ARBA" id="ARBA00049541"/>
    </source>
</evidence>
<dbReference type="InterPro" id="IPR007570">
    <property type="entry name" value="Uncharacterised_Ycf23"/>
</dbReference>
<evidence type="ECO:0000256" key="11">
    <source>
        <dbReference type="ARBA" id="ARBA00023098"/>
    </source>
</evidence>
<keyword evidence="6" id="KW-0150">Chloroplast</keyword>
<comment type="catalytic activity">
    <reaction evidence="15">
        <text>a fatty acyl-[ACP] + malonyl-[ACP] + H(+) = a 3-oxoacyl-[ACP] + holo-[ACP] + CO2</text>
        <dbReference type="Rhea" id="RHEA:22836"/>
        <dbReference type="Rhea" id="RHEA-COMP:9623"/>
        <dbReference type="Rhea" id="RHEA-COMP:9685"/>
        <dbReference type="Rhea" id="RHEA-COMP:9916"/>
        <dbReference type="Rhea" id="RHEA-COMP:14125"/>
        <dbReference type="ChEBI" id="CHEBI:15378"/>
        <dbReference type="ChEBI" id="CHEBI:16526"/>
        <dbReference type="ChEBI" id="CHEBI:64479"/>
        <dbReference type="ChEBI" id="CHEBI:78449"/>
        <dbReference type="ChEBI" id="CHEBI:78776"/>
        <dbReference type="ChEBI" id="CHEBI:138651"/>
        <dbReference type="EC" id="2.3.1.41"/>
    </reaction>
</comment>
<dbReference type="InterPro" id="IPR017568">
    <property type="entry name" value="3-oxoacyl-ACP_synth-2"/>
</dbReference>
<dbReference type="SUPFAM" id="SSF51569">
    <property type="entry name" value="Aldolase"/>
    <property type="match status" value="1"/>
</dbReference>
<dbReference type="InterPro" id="IPR014030">
    <property type="entry name" value="Ketoacyl_synth_N"/>
</dbReference>
<evidence type="ECO:0000256" key="6">
    <source>
        <dbReference type="ARBA" id="ARBA00022528"/>
    </source>
</evidence>
<dbReference type="PANTHER" id="PTHR11712:SF336">
    <property type="entry name" value="3-OXOACYL-[ACYL-CARRIER-PROTEIN] SYNTHASE, MITOCHONDRIAL"/>
    <property type="match status" value="1"/>
</dbReference>
<dbReference type="NCBIfam" id="NF005589">
    <property type="entry name" value="PRK07314.1"/>
    <property type="match status" value="1"/>
</dbReference>
<comment type="caution">
    <text evidence="20">The sequence shown here is derived from an EMBL/GenBank/DDBJ whole genome shotgun (WGS) entry which is preliminary data.</text>
</comment>
<dbReference type="GO" id="GO:0004315">
    <property type="term" value="F:3-oxoacyl-[acyl-carrier-protein] synthase activity"/>
    <property type="evidence" value="ECO:0007669"/>
    <property type="project" value="UniProtKB-EC"/>
</dbReference>
<keyword evidence="10" id="KW-0809">Transit peptide</keyword>
<comment type="function">
    <text evidence="16">Catalyzes the condensation reaction of fatty acid synthesis by the addition to an acyl acceptor of two carbons from malonyl-ACP. Specific for elongation from C-10 to unsaturated C-16 and C-18 fatty acids.</text>
</comment>
<dbReference type="Gene3D" id="3.20.20.70">
    <property type="entry name" value="Aldolase class I"/>
    <property type="match status" value="1"/>
</dbReference>